<dbReference type="Gene3D" id="3.40.50.2000">
    <property type="entry name" value="Glycogen Phosphorylase B"/>
    <property type="match status" value="1"/>
</dbReference>
<gene>
    <name evidence="2" type="ORF">FHP25_28690</name>
</gene>
<dbReference type="GO" id="GO:0016758">
    <property type="term" value="F:hexosyltransferase activity"/>
    <property type="evidence" value="ECO:0007669"/>
    <property type="project" value="InterPro"/>
</dbReference>
<dbReference type="OrthoDB" id="503443at2"/>
<protein>
    <submittedName>
        <fullName evidence="2">Glycosyl transferase family 28</fullName>
    </submittedName>
</protein>
<keyword evidence="3" id="KW-1185">Reference proteome</keyword>
<dbReference type="RefSeq" id="WP_147850434.1">
    <property type="nucleotide sequence ID" value="NZ_VDUZ01000040.1"/>
</dbReference>
<comment type="caution">
    <text evidence="2">The sequence shown here is derived from an EMBL/GenBank/DDBJ whole genome shotgun (WGS) entry which is preliminary data.</text>
</comment>
<keyword evidence="2" id="KW-0808">Transferase</keyword>
<reference evidence="2 3" key="1">
    <citation type="submission" date="2019-06" db="EMBL/GenBank/DDBJ databases">
        <title>New taxonomy in bacterial strain CC-CFT640, isolated from vineyard.</title>
        <authorList>
            <person name="Lin S.-Y."/>
            <person name="Tsai C.-F."/>
            <person name="Young C.-C."/>
        </authorList>
    </citation>
    <scope>NUCLEOTIDE SEQUENCE [LARGE SCALE GENOMIC DNA]</scope>
    <source>
        <strain evidence="2 3">CC-CFT640</strain>
    </source>
</reference>
<dbReference type="PANTHER" id="PTHR21015:SF28">
    <property type="entry name" value="SLL1722 PROTEIN"/>
    <property type="match status" value="1"/>
</dbReference>
<dbReference type="Proteomes" id="UP000321638">
    <property type="component" value="Unassembled WGS sequence"/>
</dbReference>
<evidence type="ECO:0000259" key="1">
    <source>
        <dbReference type="Pfam" id="PF04101"/>
    </source>
</evidence>
<dbReference type="InterPro" id="IPR007235">
    <property type="entry name" value="Glyco_trans_28_C"/>
</dbReference>
<proteinExistence type="predicted"/>
<feature type="domain" description="Glycosyl transferase family 28 C-terminal" evidence="1">
    <location>
        <begin position="281"/>
        <end position="359"/>
    </location>
</feature>
<dbReference type="AlphaFoldDB" id="A0A5C8PEC7"/>
<evidence type="ECO:0000313" key="2">
    <source>
        <dbReference type="EMBL" id="TXL71675.1"/>
    </source>
</evidence>
<accession>A0A5C8PEC7</accession>
<dbReference type="SUPFAM" id="SSF53756">
    <property type="entry name" value="UDP-Glycosyltransferase/glycogen phosphorylase"/>
    <property type="match status" value="1"/>
</dbReference>
<dbReference type="Pfam" id="PF04101">
    <property type="entry name" value="Glyco_tran_28_C"/>
    <property type="match status" value="1"/>
</dbReference>
<organism evidence="2 3">
    <name type="scientific">Vineibacter terrae</name>
    <dbReference type="NCBI Taxonomy" id="2586908"/>
    <lineage>
        <taxon>Bacteria</taxon>
        <taxon>Pseudomonadati</taxon>
        <taxon>Pseudomonadota</taxon>
        <taxon>Alphaproteobacteria</taxon>
        <taxon>Hyphomicrobiales</taxon>
        <taxon>Vineibacter</taxon>
    </lineage>
</organism>
<dbReference type="EMBL" id="VDUZ01000040">
    <property type="protein sequence ID" value="TXL71675.1"/>
    <property type="molecule type" value="Genomic_DNA"/>
</dbReference>
<evidence type="ECO:0000313" key="3">
    <source>
        <dbReference type="Proteomes" id="UP000321638"/>
    </source>
</evidence>
<sequence>MSARILFHVQHLLGIGHLRRAATLVRHLAAAGHDVILTSGGLPVPGLDLGGARLVQLPPVRATDKRFKILVDSHDVVIDDAFKDRRVALLLDTLRQHRPDLLITELFPFGRRQLRFELVPLVEAARALPRRPLVVSSVRDILVRSPKPERVDEMIDLFGRYFDYTLVHGDPAFIPFARTFPRWRDIADRTFHTGYVIDGLPAGDASTQGGRGEVLVSAGGGAVGGPLLQAALAARPFSRMREAPWRFLCGPAMPAADVAALRARAQAAGDGVVIEPARRDFTTLLRNCTLSISQGGYNTMIETLSVADRAVIVPYAGGLETEQELRAELLAERGVFQVVPEADLSPRTLATGIDRALDGPSIRTFPRIDAGGIAKTVSLIEQWLTARERKTA</sequence>
<dbReference type="PANTHER" id="PTHR21015">
    <property type="entry name" value="UDP-N-ACETYLGLUCOSAMINE--N-ACETYLMURAMYL-(PENTAPEPTIDE) PYROPHOSPHORYL-UNDECAPRENOL N-ACETYLGLUCOSAMINE TRANSFERASE 1"/>
    <property type="match status" value="1"/>
</dbReference>
<name>A0A5C8PEC7_9HYPH</name>